<dbReference type="SMART" id="SM00855">
    <property type="entry name" value="PGAM"/>
    <property type="match status" value="1"/>
</dbReference>
<evidence type="ECO:0000256" key="1">
    <source>
        <dbReference type="ARBA" id="ARBA00022801"/>
    </source>
</evidence>
<feature type="active site" description="Tele-phosphohistidine intermediate" evidence="2">
    <location>
        <position position="11"/>
    </location>
</feature>
<dbReference type="InterPro" id="IPR013078">
    <property type="entry name" value="His_Pase_superF_clade-1"/>
</dbReference>
<evidence type="ECO:0000256" key="2">
    <source>
        <dbReference type="PIRSR" id="PIRSR613078-1"/>
    </source>
</evidence>
<dbReference type="InterPro" id="IPR051695">
    <property type="entry name" value="Phosphoglycerate_Mutase"/>
</dbReference>
<dbReference type="STRING" id="1314776.A0A166E6Y6"/>
<evidence type="ECO:0000256" key="3">
    <source>
        <dbReference type="PIRSR" id="PIRSR613078-2"/>
    </source>
</evidence>
<dbReference type="GO" id="GO:0043456">
    <property type="term" value="P:regulation of pentose-phosphate shunt"/>
    <property type="evidence" value="ECO:0007669"/>
    <property type="project" value="TreeGrafter"/>
</dbReference>
<organism evidence="4 5">
    <name type="scientific">Sistotremastrum suecicum HHB10207 ss-3</name>
    <dbReference type="NCBI Taxonomy" id="1314776"/>
    <lineage>
        <taxon>Eukaryota</taxon>
        <taxon>Fungi</taxon>
        <taxon>Dikarya</taxon>
        <taxon>Basidiomycota</taxon>
        <taxon>Agaricomycotina</taxon>
        <taxon>Agaricomycetes</taxon>
        <taxon>Sistotremastrales</taxon>
        <taxon>Sistotremastraceae</taxon>
        <taxon>Sistotremastrum</taxon>
    </lineage>
</organism>
<dbReference type="SUPFAM" id="SSF53254">
    <property type="entry name" value="Phosphoglycerate mutase-like"/>
    <property type="match status" value="1"/>
</dbReference>
<dbReference type="InterPro" id="IPR029033">
    <property type="entry name" value="His_PPase_superfam"/>
</dbReference>
<evidence type="ECO:0000313" key="5">
    <source>
        <dbReference type="Proteomes" id="UP000076798"/>
    </source>
</evidence>
<dbReference type="OrthoDB" id="354304at2759"/>
<proteinExistence type="predicted"/>
<dbReference type="InterPro" id="IPR001345">
    <property type="entry name" value="PG/BPGM_mutase_AS"/>
</dbReference>
<evidence type="ECO:0000313" key="4">
    <source>
        <dbReference type="EMBL" id="KZT39269.1"/>
    </source>
</evidence>
<feature type="binding site" evidence="3">
    <location>
        <position position="60"/>
    </location>
    <ligand>
        <name>substrate</name>
    </ligand>
</feature>
<protein>
    <submittedName>
        <fullName evidence="4">Phosphoglycerate mutase-like protein</fullName>
    </submittedName>
</protein>
<reference evidence="4 5" key="1">
    <citation type="journal article" date="2016" name="Mol. Biol. Evol.">
        <title>Comparative Genomics of Early-Diverging Mushroom-Forming Fungi Provides Insights into the Origins of Lignocellulose Decay Capabilities.</title>
        <authorList>
            <person name="Nagy L.G."/>
            <person name="Riley R."/>
            <person name="Tritt A."/>
            <person name="Adam C."/>
            <person name="Daum C."/>
            <person name="Floudas D."/>
            <person name="Sun H."/>
            <person name="Yadav J.S."/>
            <person name="Pangilinan J."/>
            <person name="Larsson K.H."/>
            <person name="Matsuura K."/>
            <person name="Barry K."/>
            <person name="Labutti K."/>
            <person name="Kuo R."/>
            <person name="Ohm R.A."/>
            <person name="Bhattacharya S.S."/>
            <person name="Shirouzu T."/>
            <person name="Yoshinaga Y."/>
            <person name="Martin F.M."/>
            <person name="Grigoriev I.V."/>
            <person name="Hibbett D.S."/>
        </authorList>
    </citation>
    <scope>NUCLEOTIDE SEQUENCE [LARGE SCALE GENOMIC DNA]</scope>
    <source>
        <strain evidence="4 5">HHB10207 ss-3</strain>
    </source>
</reference>
<dbReference type="GO" id="GO:0004331">
    <property type="term" value="F:fructose-2,6-bisphosphate 2-phosphatase activity"/>
    <property type="evidence" value="ECO:0007669"/>
    <property type="project" value="TreeGrafter"/>
</dbReference>
<feature type="binding site" evidence="3">
    <location>
        <begin position="10"/>
        <end position="17"/>
    </location>
    <ligand>
        <name>substrate</name>
    </ligand>
</feature>
<dbReference type="PANTHER" id="PTHR46517:SF1">
    <property type="entry name" value="FRUCTOSE-2,6-BISPHOSPHATASE TIGAR"/>
    <property type="match status" value="1"/>
</dbReference>
<dbReference type="AlphaFoldDB" id="A0A166E6Y6"/>
<dbReference type="Pfam" id="PF00300">
    <property type="entry name" value="His_Phos_1"/>
    <property type="match status" value="1"/>
</dbReference>
<keyword evidence="5" id="KW-1185">Reference proteome</keyword>
<dbReference type="EMBL" id="KV428049">
    <property type="protein sequence ID" value="KZT39269.1"/>
    <property type="molecule type" value="Genomic_DNA"/>
</dbReference>
<dbReference type="GO" id="GO:0045820">
    <property type="term" value="P:negative regulation of glycolytic process"/>
    <property type="evidence" value="ECO:0007669"/>
    <property type="project" value="TreeGrafter"/>
</dbReference>
<dbReference type="PANTHER" id="PTHR46517">
    <property type="entry name" value="FRUCTOSE-2,6-BISPHOSPHATASE TIGAR"/>
    <property type="match status" value="1"/>
</dbReference>
<dbReference type="CDD" id="cd07067">
    <property type="entry name" value="HP_PGM_like"/>
    <property type="match status" value="1"/>
</dbReference>
<dbReference type="GO" id="GO:0005829">
    <property type="term" value="C:cytosol"/>
    <property type="evidence" value="ECO:0007669"/>
    <property type="project" value="TreeGrafter"/>
</dbReference>
<keyword evidence="1" id="KW-0378">Hydrolase</keyword>
<gene>
    <name evidence="4" type="ORF">SISSUDRAFT_985178</name>
</gene>
<sequence length="207" mass="23292">MSRRVIYVVRHGETEENREHIIQGQLDTKLNGLGIEQAKKTANALKAVEFDVVYASSLERAVHTAEEIVAGRRGLEVTRQDALRERHMGEKQGKRYDPSVSLDKTAEAVDAFQTRILNWWDEMTASSTAETVLVVGHGAWIGRLLGLLVHKRGYGVTDGLQDGELWFVKNCSIQLIEVDDEQRGWVRRWGDVDHLESSLAENVDSLA</sequence>
<dbReference type="Proteomes" id="UP000076798">
    <property type="component" value="Unassembled WGS sequence"/>
</dbReference>
<dbReference type="PROSITE" id="PS00175">
    <property type="entry name" value="PG_MUTASE"/>
    <property type="match status" value="1"/>
</dbReference>
<name>A0A166E6Y6_9AGAM</name>
<dbReference type="Gene3D" id="3.40.50.1240">
    <property type="entry name" value="Phosphoglycerate mutase-like"/>
    <property type="match status" value="1"/>
</dbReference>
<accession>A0A166E6Y6</accession>
<feature type="active site" description="Proton donor/acceptor" evidence="2">
    <location>
        <position position="85"/>
    </location>
</feature>